<keyword evidence="5 8" id="KW-0378">Hydrolase</keyword>
<dbReference type="PRINTS" id="PR00133">
    <property type="entry name" value="GLHYDRLASE3"/>
</dbReference>
<evidence type="ECO:0000256" key="3">
    <source>
        <dbReference type="ARBA" id="ARBA00012744"/>
    </source>
</evidence>
<dbReference type="SUPFAM" id="SSF52279">
    <property type="entry name" value="Beta-D-glucan exohydrolase, C-terminal domain"/>
    <property type="match status" value="1"/>
</dbReference>
<dbReference type="InterPro" id="IPR036962">
    <property type="entry name" value="Glyco_hydro_3_N_sf"/>
</dbReference>
<evidence type="ECO:0000256" key="1">
    <source>
        <dbReference type="ARBA" id="ARBA00000448"/>
    </source>
</evidence>
<dbReference type="Gene3D" id="3.40.50.1700">
    <property type="entry name" value="Glycoside hydrolase family 3 C-terminal domain"/>
    <property type="match status" value="1"/>
</dbReference>
<gene>
    <name evidence="8" type="ORF">HNR13_004003</name>
</gene>
<evidence type="ECO:0000259" key="7">
    <source>
        <dbReference type="Pfam" id="PF00933"/>
    </source>
</evidence>
<dbReference type="EC" id="3.2.1.21" evidence="3"/>
<dbReference type="RefSeq" id="WP_179608582.1">
    <property type="nucleotide sequence ID" value="NZ_BAABEH010000001.1"/>
</dbReference>
<evidence type="ECO:0000256" key="4">
    <source>
        <dbReference type="ARBA" id="ARBA00022729"/>
    </source>
</evidence>
<organism evidence="8 9">
    <name type="scientific">Leifsonia shinshuensis</name>
    <dbReference type="NCBI Taxonomy" id="150026"/>
    <lineage>
        <taxon>Bacteria</taxon>
        <taxon>Bacillati</taxon>
        <taxon>Actinomycetota</taxon>
        <taxon>Actinomycetes</taxon>
        <taxon>Micrococcales</taxon>
        <taxon>Microbacteriaceae</taxon>
        <taxon>Leifsonia</taxon>
    </lineage>
</organism>
<dbReference type="PANTHER" id="PTHR30620:SF16">
    <property type="entry name" value="LYSOSOMAL BETA GLUCOSIDASE"/>
    <property type="match status" value="1"/>
</dbReference>
<dbReference type="PANTHER" id="PTHR30620">
    <property type="entry name" value="PERIPLASMIC BETA-GLUCOSIDASE-RELATED"/>
    <property type="match status" value="1"/>
</dbReference>
<dbReference type="EMBL" id="JACCFL010000001">
    <property type="protein sequence ID" value="NYJ25716.1"/>
    <property type="molecule type" value="Genomic_DNA"/>
</dbReference>
<sequence>MTTPDYLDRALTPEQRTADLLPRMTLEEKAGLLFHPQSELPSSVGFSVERADEVARGDVSGKRISHFNILNGTSAVEVAAWTNRLQEWAADTRLGIPITFSSDPRNGYRSTPFTGQSIDELSKWPEPTGLGAIGDPDRAQEFGDTVRREFLAMGIRVYLGPMADLYTEPRWSRGFGTFGEDVRVVSELTRAFIAGLRGGPALGAGSVAAVLKHFPGGGPQKDGNDAVDSRFPDQVYPGGRQELHLQPFVDAIADGVTQVMTYYGRPLGTDWEEVGFAFNAPVVRDLLRGRLGYRGIVMSDWNVVGTATIEGTTFGPNAYGVEDLTIEERLARAITNGIDQFGGDTLTEELTRVVRDGLVPEDRIDASVERLLLEKFRLGLFENRFVDLDHARAVGSDPDLAAKGVRAQTDAMVFLGGERPGTLPLPALTRVYAEGVDLSRTEHDFVPVDAPADADVALVQLDSPWQSDPGSPLGDYFRTGSLEFPGETVAHLRELAERLPVVLFVYLERPAVLTALAPTAAAIVGHFGASDQVIVDAVAGGAPFTATLPFDLPRSMAAVEASREDVPFDTADPLFLAGDGSVPYADAAVALSGTEPGE</sequence>
<dbReference type="SUPFAM" id="SSF51445">
    <property type="entry name" value="(Trans)glycosidases"/>
    <property type="match status" value="1"/>
</dbReference>
<dbReference type="Pfam" id="PF00933">
    <property type="entry name" value="Glyco_hydro_3"/>
    <property type="match status" value="1"/>
</dbReference>
<proteinExistence type="inferred from homology"/>
<dbReference type="GO" id="GO:0008422">
    <property type="term" value="F:beta-glucosidase activity"/>
    <property type="evidence" value="ECO:0007669"/>
    <property type="project" value="UniProtKB-EC"/>
</dbReference>
<evidence type="ECO:0000313" key="9">
    <source>
        <dbReference type="Proteomes" id="UP000578352"/>
    </source>
</evidence>
<dbReference type="InterPro" id="IPR051915">
    <property type="entry name" value="Cellulose_Degrad_GH3"/>
</dbReference>
<comment type="catalytic activity">
    <reaction evidence="1">
        <text>Hydrolysis of terminal, non-reducing beta-D-glucosyl residues with release of beta-D-glucose.</text>
        <dbReference type="EC" id="3.2.1.21"/>
    </reaction>
</comment>
<comment type="similarity">
    <text evidence="2">Belongs to the glycosyl hydrolase 3 family.</text>
</comment>
<evidence type="ECO:0000313" key="8">
    <source>
        <dbReference type="EMBL" id="NYJ25716.1"/>
    </source>
</evidence>
<dbReference type="Proteomes" id="UP000578352">
    <property type="component" value="Unassembled WGS sequence"/>
</dbReference>
<evidence type="ECO:0000256" key="2">
    <source>
        <dbReference type="ARBA" id="ARBA00005336"/>
    </source>
</evidence>
<feature type="domain" description="Glycoside hydrolase family 3 N-terminal" evidence="7">
    <location>
        <begin position="71"/>
        <end position="372"/>
    </location>
</feature>
<accession>A0A853CX75</accession>
<comment type="caution">
    <text evidence="8">The sequence shown here is derived from an EMBL/GenBank/DDBJ whole genome shotgun (WGS) entry which is preliminary data.</text>
</comment>
<evidence type="ECO:0000256" key="6">
    <source>
        <dbReference type="ARBA" id="ARBA00023295"/>
    </source>
</evidence>
<name>A0A853CX75_9MICO</name>
<dbReference type="AlphaFoldDB" id="A0A853CX75"/>
<protein>
    <recommendedName>
        <fullName evidence="3">beta-glucosidase</fullName>
        <ecNumber evidence="3">3.2.1.21</ecNumber>
    </recommendedName>
</protein>
<keyword evidence="4" id="KW-0732">Signal</keyword>
<keyword evidence="6 8" id="KW-0326">Glycosidase</keyword>
<dbReference type="InterPro" id="IPR001764">
    <property type="entry name" value="Glyco_hydro_3_N"/>
</dbReference>
<dbReference type="GO" id="GO:0009251">
    <property type="term" value="P:glucan catabolic process"/>
    <property type="evidence" value="ECO:0007669"/>
    <property type="project" value="TreeGrafter"/>
</dbReference>
<reference evidence="8 9" key="1">
    <citation type="submission" date="2020-07" db="EMBL/GenBank/DDBJ databases">
        <title>Sequencing the genomes of 1000 actinobacteria strains.</title>
        <authorList>
            <person name="Klenk H.-P."/>
        </authorList>
    </citation>
    <scope>NUCLEOTIDE SEQUENCE [LARGE SCALE GENOMIC DNA]</scope>
    <source>
        <strain evidence="8 9">DSM 15165</strain>
    </source>
</reference>
<evidence type="ECO:0000256" key="5">
    <source>
        <dbReference type="ARBA" id="ARBA00022801"/>
    </source>
</evidence>
<dbReference type="Gene3D" id="3.20.20.300">
    <property type="entry name" value="Glycoside hydrolase, family 3, N-terminal domain"/>
    <property type="match status" value="1"/>
</dbReference>
<dbReference type="InterPro" id="IPR017853">
    <property type="entry name" value="GH"/>
</dbReference>
<dbReference type="InterPro" id="IPR036881">
    <property type="entry name" value="Glyco_hydro_3_C_sf"/>
</dbReference>